<dbReference type="InterPro" id="IPR046709">
    <property type="entry name" value="DUF6782"/>
</dbReference>
<dbReference type="RefSeq" id="WP_217777789.1">
    <property type="nucleotide sequence ID" value="NZ_JAHRWL010000001.1"/>
</dbReference>
<organism evidence="2 3">
    <name type="scientific">Thalassococcus arenae</name>
    <dbReference type="NCBI Taxonomy" id="2851652"/>
    <lineage>
        <taxon>Bacteria</taxon>
        <taxon>Pseudomonadati</taxon>
        <taxon>Pseudomonadota</taxon>
        <taxon>Alphaproteobacteria</taxon>
        <taxon>Rhodobacterales</taxon>
        <taxon>Roseobacteraceae</taxon>
        <taxon>Thalassococcus</taxon>
    </lineage>
</organism>
<keyword evidence="3" id="KW-1185">Reference proteome</keyword>
<evidence type="ECO:0000313" key="3">
    <source>
        <dbReference type="Proteomes" id="UP001166293"/>
    </source>
</evidence>
<comment type="caution">
    <text evidence="2">The sequence shown here is derived from an EMBL/GenBank/DDBJ whole genome shotgun (WGS) entry which is preliminary data.</text>
</comment>
<dbReference type="Proteomes" id="UP001166293">
    <property type="component" value="Unassembled WGS sequence"/>
</dbReference>
<proteinExistence type="predicted"/>
<protein>
    <recommendedName>
        <fullName evidence="1">DUF6782 domain-containing protein</fullName>
    </recommendedName>
</protein>
<accession>A0ABS6N8S9</accession>
<evidence type="ECO:0000259" key="1">
    <source>
        <dbReference type="Pfam" id="PF20573"/>
    </source>
</evidence>
<evidence type="ECO:0000313" key="2">
    <source>
        <dbReference type="EMBL" id="MBV2360009.1"/>
    </source>
</evidence>
<gene>
    <name evidence="2" type="ORF">KUH32_09500</name>
</gene>
<feature type="domain" description="DUF6782" evidence="1">
    <location>
        <begin position="72"/>
        <end position="291"/>
    </location>
</feature>
<name>A0ABS6N8S9_9RHOB</name>
<dbReference type="Pfam" id="PF20573">
    <property type="entry name" value="DUF6782"/>
    <property type="match status" value="1"/>
</dbReference>
<dbReference type="EMBL" id="JAHRWL010000001">
    <property type="protein sequence ID" value="MBV2360009.1"/>
    <property type="molecule type" value="Genomic_DNA"/>
</dbReference>
<reference evidence="2" key="1">
    <citation type="submission" date="2021-06" db="EMBL/GenBank/DDBJ databases">
        <title>Thalassococcus sp. CAU 1522 isolated from sea sand, Republic of Korea.</title>
        <authorList>
            <person name="Kim W."/>
        </authorList>
    </citation>
    <scope>NUCLEOTIDE SEQUENCE</scope>
    <source>
        <strain evidence="2">CAU 1522</strain>
    </source>
</reference>
<sequence length="295" mass="31700">MAPASTSASPAGSIACRAAHPPRRPAVNRLLAAQALMLASRSMKTTLTIRALAAALCLAGPPTTATAATVTCAPPAPDNAVVAPVLEILSPVFALFPQFRDILLNDVQQVCLADRLVGAKAYVETRDSRLVIVGDLPRGLAQAVLVHELRHVQQAATGVCLPQGLSMQENARAVFALEADATVASLVVAWTLRTQGDPDAWNALKTWPMQSDIADVFERAMQDTGDPAIAAARAFDQWHANHERRRAYYVNACLDYLDVQETTHSLPSYGTLNDGFFRALCFMPDGRAYRCVPPD</sequence>